<proteinExistence type="predicted"/>
<feature type="domain" description="Putative oxidoreductase/dehydrogenase Rossmann-like" evidence="1">
    <location>
        <begin position="23"/>
        <end position="143"/>
    </location>
</feature>
<reference evidence="4 6" key="2">
    <citation type="submission" date="2022-10" db="EMBL/GenBank/DDBJ databases">
        <title>The complete genomes of actinobacterial strains from the NBC collection.</title>
        <authorList>
            <person name="Joergensen T.S."/>
            <person name="Alvarez Arevalo M."/>
            <person name="Sterndorff E.B."/>
            <person name="Faurdal D."/>
            <person name="Vuksanovic O."/>
            <person name="Mourched A.-S."/>
            <person name="Charusanti P."/>
            <person name="Shaw S."/>
            <person name="Blin K."/>
            <person name="Weber T."/>
        </authorList>
    </citation>
    <scope>NUCLEOTIDE SEQUENCE [LARGE SCALE GENOMIC DNA]</scope>
    <source>
        <strain evidence="4 6">NBC 01809</strain>
    </source>
</reference>
<dbReference type="Proteomes" id="UP001334804">
    <property type="component" value="Chromosome"/>
</dbReference>
<dbReference type="InterPro" id="IPR036291">
    <property type="entry name" value="NAD(P)-bd_dom_sf"/>
</dbReference>
<keyword evidence="6" id="KW-1185">Reference proteome</keyword>
<dbReference type="InterPro" id="IPR037108">
    <property type="entry name" value="TM1727-like_C_sf"/>
</dbReference>
<dbReference type="Proteomes" id="UP000199343">
    <property type="component" value="Unassembled WGS sequence"/>
</dbReference>
<dbReference type="InterPro" id="IPR018931">
    <property type="entry name" value="DUF2520"/>
</dbReference>
<reference evidence="3 5" key="1">
    <citation type="submission" date="2016-06" db="EMBL/GenBank/DDBJ databases">
        <authorList>
            <person name="Kjaerup R.B."/>
            <person name="Dalgaard T.S."/>
            <person name="Juul-Madsen H.R."/>
        </authorList>
    </citation>
    <scope>NUCLEOTIDE SEQUENCE [LARGE SCALE GENOMIC DNA]</scope>
    <source>
        <strain evidence="3 5">DSM 43363</strain>
    </source>
</reference>
<dbReference type="STRING" id="47871.GA0070608_2349"/>
<gene>
    <name evidence="3" type="ORF">GA0070608_2349</name>
    <name evidence="4" type="ORF">OIE14_15215</name>
</gene>
<dbReference type="Pfam" id="PF10728">
    <property type="entry name" value="DUF2520"/>
    <property type="match status" value="1"/>
</dbReference>
<dbReference type="RefSeq" id="WP_091626568.1">
    <property type="nucleotide sequence ID" value="NZ_CP109071.1"/>
</dbReference>
<evidence type="ECO:0000313" key="3">
    <source>
        <dbReference type="EMBL" id="SCL60676.1"/>
    </source>
</evidence>
<evidence type="ECO:0000313" key="4">
    <source>
        <dbReference type="EMBL" id="WSA35287.1"/>
    </source>
</evidence>
<dbReference type="EMBL" id="CP109071">
    <property type="protein sequence ID" value="WSA35287.1"/>
    <property type="molecule type" value="Genomic_DNA"/>
</dbReference>
<evidence type="ECO:0000313" key="5">
    <source>
        <dbReference type="Proteomes" id="UP000199343"/>
    </source>
</evidence>
<accession>A0A1C6V305</accession>
<organism evidence="3 5">
    <name type="scientific">Micromonospora peucetia</name>
    <dbReference type="NCBI Taxonomy" id="47871"/>
    <lineage>
        <taxon>Bacteria</taxon>
        <taxon>Bacillati</taxon>
        <taxon>Actinomycetota</taxon>
        <taxon>Actinomycetes</taxon>
        <taxon>Micromonosporales</taxon>
        <taxon>Micromonosporaceae</taxon>
        <taxon>Micromonospora</taxon>
    </lineage>
</organism>
<dbReference type="OrthoDB" id="8650434at2"/>
<evidence type="ECO:0000259" key="1">
    <source>
        <dbReference type="Pfam" id="PF10727"/>
    </source>
</evidence>
<dbReference type="InterPro" id="IPR008927">
    <property type="entry name" value="6-PGluconate_DH-like_C_sf"/>
</dbReference>
<sequence>MSAPLRPRPAAPHGAAALPAATPRFLTVGVVGSGRVGAVLGAALAAAGHRVVAATGNSGVSRARTALLLPGVPRRPAAAVARAATDLLLVAVPDDALAGVVAALADGGALRPGQVVAHTSGALGLAVLAPAAAAGARPLALHPAMTFTGQPDDLARLAGISYGVTAPAELRPLAARLVADLGGVPEWVGEADRPLYHAALAHGANHLVTLVNEAADRLRDAGVAQPEKVLAPLLRAALENALRLGDDALTGPVSRGDAGTVERHLARLAATAPESVAPYLALARRTADRAIAAGRLRPVDAESLLGVLAGDRRQVAA</sequence>
<dbReference type="Gene3D" id="3.40.50.720">
    <property type="entry name" value="NAD(P)-binding Rossmann-like Domain"/>
    <property type="match status" value="1"/>
</dbReference>
<name>A0A1C6V305_9ACTN</name>
<dbReference type="AlphaFoldDB" id="A0A1C6V305"/>
<evidence type="ECO:0000259" key="2">
    <source>
        <dbReference type="Pfam" id="PF10728"/>
    </source>
</evidence>
<dbReference type="InterPro" id="IPR019665">
    <property type="entry name" value="OxRdtase/DH_put_Rossmann_dom"/>
</dbReference>
<dbReference type="SUPFAM" id="SSF48179">
    <property type="entry name" value="6-phosphogluconate dehydrogenase C-terminal domain-like"/>
    <property type="match status" value="1"/>
</dbReference>
<dbReference type="SUPFAM" id="SSF51735">
    <property type="entry name" value="NAD(P)-binding Rossmann-fold domains"/>
    <property type="match status" value="1"/>
</dbReference>
<protein>
    <submittedName>
        <fullName evidence="4">DUF2520 domain-containing protein</fullName>
    </submittedName>
    <submittedName>
        <fullName evidence="3">Predicted oxidoreductase, contains short-chain dehydrogenase (SDR) and DUF2520 domains</fullName>
    </submittedName>
</protein>
<dbReference type="PANTHER" id="PTHR40459">
    <property type="entry name" value="CONSERVED HYPOTHETICAL ALANINE AND LEUCINE RICH PROTEIN"/>
    <property type="match status" value="1"/>
</dbReference>
<feature type="domain" description="DUF2520" evidence="2">
    <location>
        <begin position="162"/>
        <end position="286"/>
    </location>
</feature>
<dbReference type="PANTHER" id="PTHR40459:SF1">
    <property type="entry name" value="CONSERVED HYPOTHETICAL ALANINE AND LEUCINE RICH PROTEIN"/>
    <property type="match status" value="1"/>
</dbReference>
<dbReference type="EMBL" id="FMIC01000002">
    <property type="protein sequence ID" value="SCL60676.1"/>
    <property type="molecule type" value="Genomic_DNA"/>
</dbReference>
<dbReference type="Gene3D" id="1.10.1040.20">
    <property type="entry name" value="ProC-like, C-terminal domain"/>
    <property type="match status" value="1"/>
</dbReference>
<dbReference type="Pfam" id="PF10727">
    <property type="entry name" value="Rossmann-like"/>
    <property type="match status" value="1"/>
</dbReference>
<evidence type="ECO:0000313" key="6">
    <source>
        <dbReference type="Proteomes" id="UP001334804"/>
    </source>
</evidence>